<dbReference type="PROSITE" id="PS50071">
    <property type="entry name" value="HOMEOBOX_2"/>
    <property type="match status" value="1"/>
</dbReference>
<evidence type="ECO:0000256" key="7">
    <source>
        <dbReference type="RuleBase" id="RU361194"/>
    </source>
</evidence>
<dbReference type="PANTHER" id="PTHR11636:SF137">
    <property type="entry name" value="HOMEOBOX PROTEIN CEH-18"/>
    <property type="match status" value="1"/>
</dbReference>
<dbReference type="Gene3D" id="1.10.10.60">
    <property type="entry name" value="Homeodomain-like"/>
    <property type="match status" value="1"/>
</dbReference>
<dbReference type="Proteomes" id="UP001432027">
    <property type="component" value="Unassembled WGS sequence"/>
</dbReference>
<feature type="compositionally biased region" description="Acidic residues" evidence="8">
    <location>
        <begin position="811"/>
        <end position="822"/>
    </location>
</feature>
<dbReference type="PANTHER" id="PTHR11636">
    <property type="entry name" value="POU DOMAIN"/>
    <property type="match status" value="1"/>
</dbReference>
<dbReference type="InterPro" id="IPR013847">
    <property type="entry name" value="POU"/>
</dbReference>
<dbReference type="EMBL" id="BTSX01000006">
    <property type="protein sequence ID" value="GMT04427.1"/>
    <property type="molecule type" value="Genomic_DNA"/>
</dbReference>
<dbReference type="PROSITE" id="PS00465">
    <property type="entry name" value="POU_2"/>
    <property type="match status" value="1"/>
</dbReference>
<keyword evidence="4 5" id="KW-0539">Nucleus</keyword>
<evidence type="ECO:0000256" key="3">
    <source>
        <dbReference type="ARBA" id="ARBA00023155"/>
    </source>
</evidence>
<evidence type="ECO:0000259" key="10">
    <source>
        <dbReference type="PROSITE" id="PS51179"/>
    </source>
</evidence>
<organism evidence="11 12">
    <name type="scientific">Pristionchus entomophagus</name>
    <dbReference type="NCBI Taxonomy" id="358040"/>
    <lineage>
        <taxon>Eukaryota</taxon>
        <taxon>Metazoa</taxon>
        <taxon>Ecdysozoa</taxon>
        <taxon>Nematoda</taxon>
        <taxon>Chromadorea</taxon>
        <taxon>Rhabditida</taxon>
        <taxon>Rhabditina</taxon>
        <taxon>Diplogasteromorpha</taxon>
        <taxon>Diplogasteroidea</taxon>
        <taxon>Neodiplogasteridae</taxon>
        <taxon>Pristionchus</taxon>
    </lineage>
</organism>
<feature type="compositionally biased region" description="Basic residues" evidence="8">
    <location>
        <begin position="45"/>
        <end position="55"/>
    </location>
</feature>
<accession>A0AAV5UD07</accession>
<proteinExistence type="inferred from homology"/>
<feature type="DNA-binding region" description="Homeobox" evidence="5">
    <location>
        <begin position="722"/>
        <end position="781"/>
    </location>
</feature>
<feature type="region of interest" description="Disordered" evidence="8">
    <location>
        <begin position="1"/>
        <end position="94"/>
    </location>
</feature>
<protein>
    <recommendedName>
        <fullName evidence="7">POU domain protein</fullName>
    </recommendedName>
</protein>
<comment type="caution">
    <text evidence="11">The sequence shown here is derived from an EMBL/GenBank/DDBJ whole genome shotgun (WGS) entry which is preliminary data.</text>
</comment>
<dbReference type="InterPro" id="IPR009057">
    <property type="entry name" value="Homeodomain-like_sf"/>
</dbReference>
<dbReference type="InterPro" id="IPR010982">
    <property type="entry name" value="Lambda_DNA-bd_dom_sf"/>
</dbReference>
<comment type="similarity">
    <text evidence="7">Belongs to the POU transcription factor family.</text>
</comment>
<feature type="region of interest" description="Disordered" evidence="8">
    <location>
        <begin position="801"/>
        <end position="845"/>
    </location>
</feature>
<feature type="region of interest" description="Disordered" evidence="8">
    <location>
        <begin position="555"/>
        <end position="597"/>
    </location>
</feature>
<keyword evidence="12" id="KW-1185">Reference proteome</keyword>
<sequence>MDLLGTVPDGGVPSTPTKAQDEHSLPFSPSSFSSSQSVEAPSKGSGKRKAQPRKRIIIDDDQGSVSFMEEMTASTSKEEKKEEVEGMPSFPDDPVEMLNRLSQFLGEAAMQQLLSSAGETSPNLSFLAVTPTGTATLDPSSFSALLSESSTPAPDGVHPMLQAAALAGGFGRGEEGLQNTPLTTLLPPLANRVPSKIEKAEKTPASPQDLSGALSVAMHASLTPAQNARTLTLKRKLFDNNKEAMRTAIASISHEERVDLDDLENFAQLFKKQRIKFGFTQGDVGQALGKRYGTDFSQTTISRFEALNLSFKNMCKLRPLLKEWLEEAEEAMANGATAADLLERTPSIEQVNHEDDLPDYPNTNCPASTNDRVTVEWCLEWIESRFDRLSDKEVLYALLLFILPASFLISLRALPSLPSPPSPPSDRLSIPTPSMPRRPLFLNPPTCMKRSHSTKRIVWNEKGDWESRPQFGMKGEKKSIVEGWVNNHSTRCKSMKSDLDPYDWEGKREKKREKERKEETYNRLIRDYAIRVLSDPTHPIQRVVRIPSRWNDTRRGRRMRVEREEEEREREDEEEEEKEEVDGWGEEERDDQEGEDDKKWGLLWDEMIEYVDTMVNGVAEAEWNGGDWDGVRKGIEGEGEEVHGEEEMGDGEGWNDVVRGGVVKYAVEKEVKEWKEKRKEEKMEKDEKKGRIEGTGSGAIQTTPMTGEVGMDVMYMNNGLKKRRKRTNLDNNQKMQLDDEFDKNPRPNHHRMGEIANMLDLDRDVVRVWFCNRRQKVRKLEDERLTFETASMAVASITALNEEKRRKREMDEEGGEGGEGGEGEGYGGMNGEPPMKKEKEEPLHS</sequence>
<feature type="non-terminal residue" evidence="11">
    <location>
        <position position="845"/>
    </location>
</feature>
<feature type="domain" description="POU-specific" evidence="10">
    <location>
        <begin position="255"/>
        <end position="329"/>
    </location>
</feature>
<dbReference type="GO" id="GO:0030154">
    <property type="term" value="P:cell differentiation"/>
    <property type="evidence" value="ECO:0007669"/>
    <property type="project" value="UniProtKB-ARBA"/>
</dbReference>
<comment type="subcellular location">
    <subcellularLocation>
        <location evidence="1 5 6">Nucleus</location>
    </subcellularLocation>
</comment>
<dbReference type="PROSITE" id="PS00027">
    <property type="entry name" value="HOMEOBOX_1"/>
    <property type="match status" value="1"/>
</dbReference>
<feature type="region of interest" description="Disordered" evidence="8">
    <location>
        <begin position="685"/>
        <end position="704"/>
    </location>
</feature>
<feature type="compositionally biased region" description="Acidic residues" evidence="8">
    <location>
        <begin position="564"/>
        <end position="595"/>
    </location>
</feature>
<evidence type="ECO:0000256" key="2">
    <source>
        <dbReference type="ARBA" id="ARBA00023125"/>
    </source>
</evidence>
<dbReference type="PROSITE" id="PS00035">
    <property type="entry name" value="POU_1"/>
    <property type="match status" value="1"/>
</dbReference>
<dbReference type="CDD" id="cd00086">
    <property type="entry name" value="homeodomain"/>
    <property type="match status" value="1"/>
</dbReference>
<evidence type="ECO:0000256" key="6">
    <source>
        <dbReference type="RuleBase" id="RU000682"/>
    </source>
</evidence>
<feature type="compositionally biased region" description="Low complexity" evidence="8">
    <location>
        <begin position="25"/>
        <end position="37"/>
    </location>
</feature>
<dbReference type="SUPFAM" id="SSF47413">
    <property type="entry name" value="lambda repressor-like DNA-binding domains"/>
    <property type="match status" value="1"/>
</dbReference>
<feature type="domain" description="Homeobox" evidence="9">
    <location>
        <begin position="720"/>
        <end position="780"/>
    </location>
</feature>
<dbReference type="InterPro" id="IPR017970">
    <property type="entry name" value="Homeobox_CS"/>
</dbReference>
<dbReference type="InterPro" id="IPR001356">
    <property type="entry name" value="HD"/>
</dbReference>
<evidence type="ECO:0000313" key="12">
    <source>
        <dbReference type="Proteomes" id="UP001432027"/>
    </source>
</evidence>
<dbReference type="Gene3D" id="1.10.260.40">
    <property type="entry name" value="lambda repressor-like DNA-binding domains"/>
    <property type="match status" value="1"/>
</dbReference>
<dbReference type="GO" id="GO:0000981">
    <property type="term" value="F:DNA-binding transcription factor activity, RNA polymerase II-specific"/>
    <property type="evidence" value="ECO:0007669"/>
    <property type="project" value="InterPro"/>
</dbReference>
<evidence type="ECO:0000256" key="1">
    <source>
        <dbReference type="ARBA" id="ARBA00004123"/>
    </source>
</evidence>
<evidence type="ECO:0000256" key="5">
    <source>
        <dbReference type="PROSITE-ProRule" id="PRU00108"/>
    </source>
</evidence>
<keyword evidence="2 5" id="KW-0238">DNA-binding</keyword>
<name>A0AAV5UD07_9BILA</name>
<evidence type="ECO:0000313" key="11">
    <source>
        <dbReference type="EMBL" id="GMT04427.1"/>
    </source>
</evidence>
<keyword evidence="7" id="KW-0804">Transcription</keyword>
<feature type="compositionally biased region" description="Basic and acidic residues" evidence="8">
    <location>
        <begin position="801"/>
        <end position="810"/>
    </location>
</feature>
<dbReference type="SMART" id="SM00389">
    <property type="entry name" value="HOX"/>
    <property type="match status" value="1"/>
</dbReference>
<feature type="compositionally biased region" description="Basic and acidic residues" evidence="8">
    <location>
        <begin position="834"/>
        <end position="845"/>
    </location>
</feature>
<dbReference type="PRINTS" id="PR00028">
    <property type="entry name" value="POUDOMAIN"/>
</dbReference>
<evidence type="ECO:0000256" key="8">
    <source>
        <dbReference type="SAM" id="MobiDB-lite"/>
    </source>
</evidence>
<dbReference type="FunFam" id="1.10.260.40:FF:000001">
    <property type="entry name" value="POU domain protein"/>
    <property type="match status" value="1"/>
</dbReference>
<dbReference type="PROSITE" id="PS51179">
    <property type="entry name" value="POU_3"/>
    <property type="match status" value="1"/>
</dbReference>
<dbReference type="Pfam" id="PF00157">
    <property type="entry name" value="Pou"/>
    <property type="match status" value="1"/>
</dbReference>
<keyword evidence="3 5" id="KW-0371">Homeobox</keyword>
<gene>
    <name evidence="11" type="ORF">PENTCL1PPCAC_26601</name>
</gene>
<evidence type="ECO:0000259" key="9">
    <source>
        <dbReference type="PROSITE" id="PS50071"/>
    </source>
</evidence>
<dbReference type="SUPFAM" id="SSF46689">
    <property type="entry name" value="Homeodomain-like"/>
    <property type="match status" value="1"/>
</dbReference>
<dbReference type="GO" id="GO:0000978">
    <property type="term" value="F:RNA polymerase II cis-regulatory region sequence-specific DNA binding"/>
    <property type="evidence" value="ECO:0007669"/>
    <property type="project" value="TreeGrafter"/>
</dbReference>
<dbReference type="InterPro" id="IPR050255">
    <property type="entry name" value="POU_domain_TF"/>
</dbReference>
<dbReference type="Pfam" id="PF00046">
    <property type="entry name" value="Homeodomain"/>
    <property type="match status" value="1"/>
</dbReference>
<evidence type="ECO:0000256" key="4">
    <source>
        <dbReference type="ARBA" id="ARBA00023242"/>
    </source>
</evidence>
<reference evidence="11" key="1">
    <citation type="submission" date="2023-10" db="EMBL/GenBank/DDBJ databases">
        <title>Genome assembly of Pristionchus species.</title>
        <authorList>
            <person name="Yoshida K."/>
            <person name="Sommer R.J."/>
        </authorList>
    </citation>
    <scope>NUCLEOTIDE SEQUENCE</scope>
    <source>
        <strain evidence="11">RS0144</strain>
    </source>
</reference>
<dbReference type="GO" id="GO:0005634">
    <property type="term" value="C:nucleus"/>
    <property type="evidence" value="ECO:0007669"/>
    <property type="project" value="UniProtKB-SubCell"/>
</dbReference>
<dbReference type="SMART" id="SM00352">
    <property type="entry name" value="POU"/>
    <property type="match status" value="1"/>
</dbReference>
<dbReference type="AlphaFoldDB" id="A0AAV5UD07"/>
<dbReference type="InterPro" id="IPR000327">
    <property type="entry name" value="POU_dom"/>
</dbReference>